<proteinExistence type="predicted"/>
<protein>
    <submittedName>
        <fullName evidence="2">Uncharacterized protein</fullName>
    </submittedName>
</protein>
<sequence length="292" mass="33372">MKTWIFAAALSLAAAQVVGSEPAPFVIQEYGERIREKDWRKINLFEHIPRRYVEITEDVELSCKDDKGRPMTRTIRVDAGVYRIDETLQHKKTERDWLLVRVNSSESVQHGHNSSAGSTWDYQHSVAFDPETLALFPRELVRYTQSGRYLDGSPWTEGTWTFDCTPAGFSSDGQPLVRFATEEEFRSSQSAERDARSEALAREARERDIQRRERLESERPLKSEIGASLCKLDGRVMLQGFNEGRSPDNDKIKVRIWRSSFPVAGKPGNATPSGFHETTIWDSLDNWDLCAD</sequence>
<evidence type="ECO:0000313" key="3">
    <source>
        <dbReference type="Proteomes" id="UP001501727"/>
    </source>
</evidence>
<dbReference type="RefSeq" id="WP_344758204.1">
    <property type="nucleotide sequence ID" value="NZ_BAAAZU010000001.1"/>
</dbReference>
<evidence type="ECO:0000313" key="2">
    <source>
        <dbReference type="EMBL" id="GAA3913951.1"/>
    </source>
</evidence>
<organism evidence="2 3">
    <name type="scientific">Luteimonas lutimaris</name>
    <dbReference type="NCBI Taxonomy" id="698645"/>
    <lineage>
        <taxon>Bacteria</taxon>
        <taxon>Pseudomonadati</taxon>
        <taxon>Pseudomonadota</taxon>
        <taxon>Gammaproteobacteria</taxon>
        <taxon>Lysobacterales</taxon>
        <taxon>Lysobacteraceae</taxon>
        <taxon>Luteimonas</taxon>
    </lineage>
</organism>
<name>A0ABP7M4E6_9GAMM</name>
<comment type="caution">
    <text evidence="2">The sequence shown here is derived from an EMBL/GenBank/DDBJ whole genome shotgun (WGS) entry which is preliminary data.</text>
</comment>
<dbReference type="Proteomes" id="UP001501727">
    <property type="component" value="Unassembled WGS sequence"/>
</dbReference>
<gene>
    <name evidence="2" type="ORF">GCM10022229_03620</name>
</gene>
<evidence type="ECO:0000256" key="1">
    <source>
        <dbReference type="SAM" id="MobiDB-lite"/>
    </source>
</evidence>
<accession>A0ABP7M4E6</accession>
<feature type="region of interest" description="Disordered" evidence="1">
    <location>
        <begin position="182"/>
        <end position="217"/>
    </location>
</feature>
<dbReference type="EMBL" id="BAAAZU010000001">
    <property type="protein sequence ID" value="GAA3913951.1"/>
    <property type="molecule type" value="Genomic_DNA"/>
</dbReference>
<reference evidence="3" key="1">
    <citation type="journal article" date="2019" name="Int. J. Syst. Evol. Microbiol.">
        <title>The Global Catalogue of Microorganisms (GCM) 10K type strain sequencing project: providing services to taxonomists for standard genome sequencing and annotation.</title>
        <authorList>
            <consortium name="The Broad Institute Genomics Platform"/>
            <consortium name="The Broad Institute Genome Sequencing Center for Infectious Disease"/>
            <person name="Wu L."/>
            <person name="Ma J."/>
        </authorList>
    </citation>
    <scope>NUCLEOTIDE SEQUENCE [LARGE SCALE GENOMIC DNA]</scope>
    <source>
        <strain evidence="3">JCM 16916</strain>
    </source>
</reference>
<keyword evidence="3" id="KW-1185">Reference proteome</keyword>